<sequence>MPACATRCRRRGCSARDGAKLSLWLEQFQQKCAAVLRPELRENNEIERFRDSKKNKRSKSFDGGAGGRLRYHQLGLE</sequence>
<evidence type="ECO:0000313" key="3">
    <source>
        <dbReference type="Proteomes" id="UP000273611"/>
    </source>
</evidence>
<dbReference type="Proteomes" id="UP000273611">
    <property type="component" value="Unassembled WGS sequence"/>
</dbReference>
<evidence type="ECO:0000313" key="2">
    <source>
        <dbReference type="EMBL" id="RUL97607.1"/>
    </source>
</evidence>
<dbReference type="EMBL" id="RIBW01000016">
    <property type="protein sequence ID" value="RUL97607.1"/>
    <property type="molecule type" value="Genomic_DNA"/>
</dbReference>
<dbReference type="AlphaFoldDB" id="A0A3S0S0U4"/>
<accession>A0A3S0S0U4</accession>
<reference evidence="2 3" key="1">
    <citation type="journal article" date="2015" name="Int. J. Syst. Evol. Microbiol.">
        <title>Rhizobium anhuiense sp. nov., isolated from effective nodules of Vicia faba and Pisum sativum.</title>
        <authorList>
            <person name="Zhang Y.J."/>
            <person name="Zheng W.T."/>
            <person name="Everall I."/>
            <person name="Young J.P."/>
            <person name="Zhang X.X."/>
            <person name="Tian C.F."/>
            <person name="Sui X.H."/>
            <person name="Wang E.T."/>
            <person name="Chen W.X."/>
        </authorList>
    </citation>
    <scope>NUCLEOTIDE SEQUENCE [LARGE SCALE GENOMIC DNA]</scope>
    <source>
        <strain evidence="2 3">CCBAU 23252</strain>
    </source>
</reference>
<organism evidence="2 3">
    <name type="scientific">Rhizobium anhuiense</name>
    <dbReference type="NCBI Taxonomy" id="1184720"/>
    <lineage>
        <taxon>Bacteria</taxon>
        <taxon>Pseudomonadati</taxon>
        <taxon>Pseudomonadota</taxon>
        <taxon>Alphaproteobacteria</taxon>
        <taxon>Hyphomicrobiales</taxon>
        <taxon>Rhizobiaceae</taxon>
        <taxon>Rhizobium/Agrobacterium group</taxon>
        <taxon>Rhizobium</taxon>
    </lineage>
</organism>
<comment type="caution">
    <text evidence="2">The sequence shown here is derived from an EMBL/GenBank/DDBJ whole genome shotgun (WGS) entry which is preliminary data.</text>
</comment>
<feature type="region of interest" description="Disordered" evidence="1">
    <location>
        <begin position="47"/>
        <end position="77"/>
    </location>
</feature>
<evidence type="ECO:0000256" key="1">
    <source>
        <dbReference type="SAM" id="MobiDB-lite"/>
    </source>
</evidence>
<protein>
    <submittedName>
        <fullName evidence="2">Uncharacterized protein</fullName>
    </submittedName>
</protein>
<gene>
    <name evidence="2" type="ORF">EEQ99_27140</name>
</gene>
<proteinExistence type="predicted"/>
<name>A0A3S0S0U4_9HYPH</name>